<keyword evidence="3" id="KW-1185">Reference proteome</keyword>
<protein>
    <recommendedName>
        <fullName evidence="4">Lipoprotein</fullName>
    </recommendedName>
</protein>
<gene>
    <name evidence="2" type="ORF">FRD01_03855</name>
</gene>
<dbReference type="Proteomes" id="UP000321595">
    <property type="component" value="Chromosome"/>
</dbReference>
<proteinExistence type="predicted"/>
<feature type="signal peptide" evidence="1">
    <location>
        <begin position="1"/>
        <end position="17"/>
    </location>
</feature>
<dbReference type="EMBL" id="CP042467">
    <property type="protein sequence ID" value="QED26397.1"/>
    <property type="molecule type" value="Genomic_DNA"/>
</dbReference>
<dbReference type="KEGG" id="bbae:FRD01_03855"/>
<name>A0A5B8XMP2_9DELT</name>
<keyword evidence="1" id="KW-0732">Signal</keyword>
<sequence>MKWLLVMALLLSACAHYSIPDRPGSLAVSTIKTPPQWQIPEGELTQSLVKHLERRGFEASWGAAIEGQTAMDCVCNLDVSMNQMTDARAEMICDYAGARLTTHGSGSGHSIPARAAYIACEKAGKEMADEMAKLDTKTSAEAK</sequence>
<feature type="chain" id="PRO_5023053731" description="Lipoprotein" evidence="1">
    <location>
        <begin position="18"/>
        <end position="143"/>
    </location>
</feature>
<evidence type="ECO:0000256" key="1">
    <source>
        <dbReference type="SAM" id="SignalP"/>
    </source>
</evidence>
<dbReference type="AlphaFoldDB" id="A0A5B8XMP2"/>
<evidence type="ECO:0000313" key="2">
    <source>
        <dbReference type="EMBL" id="QED26397.1"/>
    </source>
</evidence>
<evidence type="ECO:0000313" key="3">
    <source>
        <dbReference type="Proteomes" id="UP000321595"/>
    </source>
</evidence>
<reference evidence="2 3" key="1">
    <citation type="submission" date="2019-08" db="EMBL/GenBank/DDBJ databases">
        <authorList>
            <person name="Liang Q."/>
        </authorList>
    </citation>
    <scope>NUCLEOTIDE SEQUENCE [LARGE SCALE GENOMIC DNA]</scope>
    <source>
        <strain evidence="2 3">V1718</strain>
    </source>
</reference>
<organism evidence="2 3">
    <name type="scientific">Microvenator marinus</name>
    <dbReference type="NCBI Taxonomy" id="2600177"/>
    <lineage>
        <taxon>Bacteria</taxon>
        <taxon>Deltaproteobacteria</taxon>
        <taxon>Bradymonadales</taxon>
        <taxon>Microvenatoraceae</taxon>
        <taxon>Microvenator</taxon>
    </lineage>
</organism>
<accession>A0A5B8XMP2</accession>
<evidence type="ECO:0008006" key="4">
    <source>
        <dbReference type="Google" id="ProtNLM"/>
    </source>
</evidence>
<dbReference type="RefSeq" id="WP_146957796.1">
    <property type="nucleotide sequence ID" value="NZ_CP042467.1"/>
</dbReference>